<sequence length="23" mass="2624">MLLEDGFSPDPNSINICFNWSHS</sequence>
<reference evidence="1" key="1">
    <citation type="submission" date="2014-11" db="EMBL/GenBank/DDBJ databases">
        <authorList>
            <person name="Amaro Gonzalez C."/>
        </authorList>
    </citation>
    <scope>NUCLEOTIDE SEQUENCE</scope>
</reference>
<organism evidence="1">
    <name type="scientific">Anguilla anguilla</name>
    <name type="common">European freshwater eel</name>
    <name type="synonym">Muraena anguilla</name>
    <dbReference type="NCBI Taxonomy" id="7936"/>
    <lineage>
        <taxon>Eukaryota</taxon>
        <taxon>Metazoa</taxon>
        <taxon>Chordata</taxon>
        <taxon>Craniata</taxon>
        <taxon>Vertebrata</taxon>
        <taxon>Euteleostomi</taxon>
        <taxon>Actinopterygii</taxon>
        <taxon>Neopterygii</taxon>
        <taxon>Teleostei</taxon>
        <taxon>Anguilliformes</taxon>
        <taxon>Anguillidae</taxon>
        <taxon>Anguilla</taxon>
    </lineage>
</organism>
<reference evidence="1" key="2">
    <citation type="journal article" date="2015" name="Fish Shellfish Immunol.">
        <title>Early steps in the European eel (Anguilla anguilla)-Vibrio vulnificus interaction in the gills: Role of the RtxA13 toxin.</title>
        <authorList>
            <person name="Callol A."/>
            <person name="Pajuelo D."/>
            <person name="Ebbesson L."/>
            <person name="Teles M."/>
            <person name="MacKenzie S."/>
            <person name="Amaro C."/>
        </authorList>
    </citation>
    <scope>NUCLEOTIDE SEQUENCE</scope>
</reference>
<dbReference type="EMBL" id="GBXM01047707">
    <property type="protein sequence ID" value="JAH60870.1"/>
    <property type="molecule type" value="Transcribed_RNA"/>
</dbReference>
<accession>A0A0E9U6V4</accession>
<protein>
    <submittedName>
        <fullName evidence="1">Uncharacterized protein</fullName>
    </submittedName>
</protein>
<name>A0A0E9U6V4_ANGAN</name>
<dbReference type="AlphaFoldDB" id="A0A0E9U6V4"/>
<evidence type="ECO:0000313" key="1">
    <source>
        <dbReference type="EMBL" id="JAH60870.1"/>
    </source>
</evidence>
<proteinExistence type="predicted"/>